<dbReference type="Proteomes" id="UP000054018">
    <property type="component" value="Unassembled WGS sequence"/>
</dbReference>
<dbReference type="Gene3D" id="1.10.10.60">
    <property type="entry name" value="Homeodomain-like"/>
    <property type="match status" value="1"/>
</dbReference>
<feature type="domain" description="Integrase core" evidence="1">
    <location>
        <begin position="104"/>
        <end position="141"/>
    </location>
</feature>
<keyword evidence="3" id="KW-1185">Reference proteome</keyword>
<reference evidence="2 3" key="1">
    <citation type="submission" date="2014-04" db="EMBL/GenBank/DDBJ databases">
        <authorList>
            <consortium name="DOE Joint Genome Institute"/>
            <person name="Kuo A."/>
            <person name="Kohler A."/>
            <person name="Costa M.D."/>
            <person name="Nagy L.G."/>
            <person name="Floudas D."/>
            <person name="Copeland A."/>
            <person name="Barry K.W."/>
            <person name="Cichocki N."/>
            <person name="Veneault-Fourrey C."/>
            <person name="LaButti K."/>
            <person name="Lindquist E.A."/>
            <person name="Lipzen A."/>
            <person name="Lundell T."/>
            <person name="Morin E."/>
            <person name="Murat C."/>
            <person name="Sun H."/>
            <person name="Tunlid A."/>
            <person name="Henrissat B."/>
            <person name="Grigoriev I.V."/>
            <person name="Hibbett D.S."/>
            <person name="Martin F."/>
            <person name="Nordberg H.P."/>
            <person name="Cantor M.N."/>
            <person name="Hua S.X."/>
        </authorList>
    </citation>
    <scope>NUCLEOTIDE SEQUENCE [LARGE SCALE GENOMIC DNA]</scope>
    <source>
        <strain evidence="2 3">441</strain>
    </source>
</reference>
<dbReference type="HOGENOM" id="CLU_163074_0_0_1"/>
<accession>A0A0C9YVL3</accession>
<protein>
    <recommendedName>
        <fullName evidence="1">Integrase core domain-containing protein</fullName>
    </recommendedName>
</protein>
<evidence type="ECO:0000313" key="2">
    <source>
        <dbReference type="EMBL" id="KIK29085.1"/>
    </source>
</evidence>
<dbReference type="OrthoDB" id="2686689at2759"/>
<dbReference type="PANTHER" id="PTHR46791">
    <property type="entry name" value="EXPRESSED PROTEIN"/>
    <property type="match status" value="1"/>
</dbReference>
<dbReference type="STRING" id="765257.A0A0C9YVL3"/>
<evidence type="ECO:0000313" key="3">
    <source>
        <dbReference type="Proteomes" id="UP000054018"/>
    </source>
</evidence>
<reference evidence="3" key="2">
    <citation type="submission" date="2015-01" db="EMBL/GenBank/DDBJ databases">
        <title>Evolutionary Origins and Diversification of the Mycorrhizal Mutualists.</title>
        <authorList>
            <consortium name="DOE Joint Genome Institute"/>
            <consortium name="Mycorrhizal Genomics Consortium"/>
            <person name="Kohler A."/>
            <person name="Kuo A."/>
            <person name="Nagy L.G."/>
            <person name="Floudas D."/>
            <person name="Copeland A."/>
            <person name="Barry K.W."/>
            <person name="Cichocki N."/>
            <person name="Veneault-Fourrey C."/>
            <person name="LaButti K."/>
            <person name="Lindquist E.A."/>
            <person name="Lipzen A."/>
            <person name="Lundell T."/>
            <person name="Morin E."/>
            <person name="Murat C."/>
            <person name="Riley R."/>
            <person name="Ohm R."/>
            <person name="Sun H."/>
            <person name="Tunlid A."/>
            <person name="Henrissat B."/>
            <person name="Grigoriev I.V."/>
            <person name="Hibbett D.S."/>
            <person name="Martin F."/>
        </authorList>
    </citation>
    <scope>NUCLEOTIDE SEQUENCE [LARGE SCALE GENOMIC DNA]</scope>
    <source>
        <strain evidence="3">441</strain>
    </source>
</reference>
<evidence type="ECO:0000259" key="1">
    <source>
        <dbReference type="Pfam" id="PF24764"/>
    </source>
</evidence>
<proteinExistence type="predicted"/>
<dbReference type="PANTHER" id="PTHR46791:SF5">
    <property type="entry name" value="CLR5 DOMAIN-CONTAINING PROTEIN-RELATED"/>
    <property type="match status" value="1"/>
</dbReference>
<name>A0A0C9YVL3_9AGAM</name>
<dbReference type="Pfam" id="PF24764">
    <property type="entry name" value="rva_4"/>
    <property type="match status" value="1"/>
</dbReference>
<dbReference type="InterPro" id="IPR058913">
    <property type="entry name" value="Integrase_dom_put"/>
</dbReference>
<gene>
    <name evidence="2" type="ORF">PISMIDRAFT_89933</name>
</gene>
<dbReference type="AlphaFoldDB" id="A0A0C9YVL3"/>
<dbReference type="EMBL" id="KN833690">
    <property type="protein sequence ID" value="KIK29085.1"/>
    <property type="molecule type" value="Genomic_DNA"/>
</dbReference>
<sequence>MAPGRHISVSKLARLLGIHWNTLRYYLKKYGIDYQHTPITDGELDLLINYFCHLKPQSGVRYLAGSLSRHGLRIQRHRISSSLQRVDPLGRVLHKQATIHRCHYRVSRPNALWHMDGHHKLIHWGIVIHGIIDGYCRTVCALFN</sequence>
<organism evidence="2 3">
    <name type="scientific">Pisolithus microcarpus 441</name>
    <dbReference type="NCBI Taxonomy" id="765257"/>
    <lineage>
        <taxon>Eukaryota</taxon>
        <taxon>Fungi</taxon>
        <taxon>Dikarya</taxon>
        <taxon>Basidiomycota</taxon>
        <taxon>Agaricomycotina</taxon>
        <taxon>Agaricomycetes</taxon>
        <taxon>Agaricomycetidae</taxon>
        <taxon>Boletales</taxon>
        <taxon>Sclerodermatineae</taxon>
        <taxon>Pisolithaceae</taxon>
        <taxon>Pisolithus</taxon>
    </lineage>
</organism>